<sequence length="50" mass="5177">MRATAVDRRLGELGVEEAKNAGSMAHARADLTLGRGIVVGGELVRDSKAA</sequence>
<gene>
    <name evidence="1" type="ORF">P0Y65_16465</name>
</gene>
<protein>
    <submittedName>
        <fullName evidence="1">Uncharacterized protein</fullName>
    </submittedName>
</protein>
<evidence type="ECO:0000313" key="2">
    <source>
        <dbReference type="Proteomes" id="UP001217476"/>
    </source>
</evidence>
<dbReference type="Proteomes" id="UP001217476">
    <property type="component" value="Chromosome"/>
</dbReference>
<name>A0AAJ6AYN0_9HYPH</name>
<accession>A0AAJ6AYN0</accession>
<dbReference type="AlphaFoldDB" id="A0AAJ6AYN0"/>
<evidence type="ECO:0000313" key="1">
    <source>
        <dbReference type="EMBL" id="WEK03770.1"/>
    </source>
</evidence>
<organism evidence="1 2">
    <name type="scientific">Candidatus Devosia phytovorans</name>
    <dbReference type="NCBI Taxonomy" id="3121372"/>
    <lineage>
        <taxon>Bacteria</taxon>
        <taxon>Pseudomonadati</taxon>
        <taxon>Pseudomonadota</taxon>
        <taxon>Alphaproteobacteria</taxon>
        <taxon>Hyphomicrobiales</taxon>
        <taxon>Devosiaceae</taxon>
        <taxon>Devosia</taxon>
    </lineage>
</organism>
<reference evidence="1" key="1">
    <citation type="submission" date="2023-03" db="EMBL/GenBank/DDBJ databases">
        <title>Andean soil-derived lignocellulolytic bacterial consortium as a source of novel taxa and putative plastic-active enzymes.</title>
        <authorList>
            <person name="Diaz-Garcia L."/>
            <person name="Chuvochina M."/>
            <person name="Feuerriegel G."/>
            <person name="Bunk B."/>
            <person name="Sproer C."/>
            <person name="Streit W.R."/>
            <person name="Rodriguez L.M."/>
            <person name="Overmann J."/>
            <person name="Jimenez D.J."/>
        </authorList>
    </citation>
    <scope>NUCLEOTIDE SEQUENCE</scope>
    <source>
        <strain evidence="1">MAG 4196</strain>
    </source>
</reference>
<proteinExistence type="predicted"/>
<dbReference type="EMBL" id="CP119312">
    <property type="protein sequence ID" value="WEK03770.1"/>
    <property type="molecule type" value="Genomic_DNA"/>
</dbReference>